<name>N0BMY8_9EURY</name>
<dbReference type="InterPro" id="IPR000700">
    <property type="entry name" value="PAS-assoc_C"/>
</dbReference>
<reference evidence="8 9" key="1">
    <citation type="journal article" date="2013" name="Genome Announc.">
        <title>Complete Genome Sequence of the Thermophilic and Facultatively Chemolithoautotrophic Sulfate Reducer Archaeoglobus sulfaticallidus Strain PM70-1T.</title>
        <authorList>
            <person name="Stokke R."/>
            <person name="Hocking W.P."/>
            <person name="Steinsbu B.O."/>
            <person name="Steen I.H."/>
        </authorList>
    </citation>
    <scope>NUCLEOTIDE SEQUENCE [LARGE SCALE GENOMIC DNA]</scope>
    <source>
        <strain evidence="8">PM70-1</strain>
    </source>
</reference>
<dbReference type="PROSITE" id="PS50112">
    <property type="entry name" value="PAS"/>
    <property type="match status" value="3"/>
</dbReference>
<dbReference type="GO" id="GO:0000155">
    <property type="term" value="F:phosphorelay sensor kinase activity"/>
    <property type="evidence" value="ECO:0007669"/>
    <property type="project" value="InterPro"/>
</dbReference>
<dbReference type="InterPro" id="IPR035965">
    <property type="entry name" value="PAS-like_dom_sf"/>
</dbReference>
<dbReference type="InterPro" id="IPR001610">
    <property type="entry name" value="PAC"/>
</dbReference>
<dbReference type="Pfam" id="PF08448">
    <property type="entry name" value="PAS_4"/>
    <property type="match status" value="2"/>
</dbReference>
<keyword evidence="9" id="KW-1185">Reference proteome</keyword>
<dbReference type="OrthoDB" id="30671at2157"/>
<dbReference type="SMART" id="SM00091">
    <property type="entry name" value="PAS"/>
    <property type="match status" value="4"/>
</dbReference>
<feature type="domain" description="PAS" evidence="6">
    <location>
        <begin position="145"/>
        <end position="194"/>
    </location>
</feature>
<dbReference type="AlphaFoldDB" id="N0BMY8"/>
<dbReference type="InterPro" id="IPR000014">
    <property type="entry name" value="PAS"/>
</dbReference>
<dbReference type="NCBIfam" id="TIGR00229">
    <property type="entry name" value="sensory_box"/>
    <property type="match status" value="4"/>
</dbReference>
<dbReference type="EMBL" id="CP005290">
    <property type="protein sequence ID" value="AGK61645.1"/>
    <property type="molecule type" value="Genomic_DNA"/>
</dbReference>
<keyword evidence="5" id="KW-0418">Kinase</keyword>
<organism evidence="8 9">
    <name type="scientific">Archaeoglobus sulfaticallidus PM70-1</name>
    <dbReference type="NCBI Taxonomy" id="387631"/>
    <lineage>
        <taxon>Archaea</taxon>
        <taxon>Methanobacteriati</taxon>
        <taxon>Methanobacteriota</taxon>
        <taxon>Archaeoglobi</taxon>
        <taxon>Archaeoglobales</taxon>
        <taxon>Archaeoglobaceae</taxon>
        <taxon>Archaeoglobus</taxon>
    </lineage>
</organism>
<feature type="domain" description="PAC" evidence="7">
    <location>
        <begin position="73"/>
        <end position="124"/>
    </location>
</feature>
<dbReference type="KEGG" id="ast:Asulf_01672"/>
<evidence type="ECO:0000256" key="1">
    <source>
        <dbReference type="ARBA" id="ARBA00000085"/>
    </source>
</evidence>
<gene>
    <name evidence="8" type="ORF">Asulf_01672</name>
</gene>
<dbReference type="SUPFAM" id="SSF55785">
    <property type="entry name" value="PYP-like sensor domain (PAS domain)"/>
    <property type="match status" value="4"/>
</dbReference>
<dbReference type="STRING" id="387631.Asulf_01672"/>
<dbReference type="eggNOG" id="arCOG06538">
    <property type="taxonomic scope" value="Archaea"/>
</dbReference>
<evidence type="ECO:0000256" key="2">
    <source>
        <dbReference type="ARBA" id="ARBA00012438"/>
    </source>
</evidence>
<dbReference type="HOGENOM" id="CLU_396708_0_0_2"/>
<feature type="domain" description="PAC" evidence="7">
    <location>
        <begin position="198"/>
        <end position="248"/>
    </location>
</feature>
<sequence length="694" mass="80972">MLKRYKDFFEKSEEAFFIIDSDGRFAEVNRKYVEMLGYSREELIGHTARKLVHPDDLEVLKKNFLEIINGKATRFECRVIAKDGRVMYVEIVEWPIFEENRVSGAEGILRDITKEKKQELWLRESGKMFEALAEKSLVGIYLIQDGVFKYVNPKLAELWGYDVDELIGKSPLQFIHPEYRELVDKNLKLRIDGKVKAINYKLQIIRKDGEVRTNEVFGSRVTYGGRPAIIGTLIDITESERYRKKLEEYRRFYENAQDLFFILDNNGRFLDVNPKYAEMLGYSREELIGHTARKLVHPDEVSMVRENFRKVMQGKTVRYEAKAIAKDGREYVMEVILWPVFENGRVVGAEGILRDISEKIAMEKKIRESEEKFRKIFEKSPNLIAIINRDFAFIEANPAMVKNLGTNPIGKRLSEVLPENVANRMMKYIKRMFKRNKPLKFRDESNGRYFINTLVPIDLPDGKYCLVISKDVTDIVSMGLLLKAMNTVNEMIMSGETEQNILRKACEELNSLEGFSATILTIDGKKVSVAYKNEFLKQEWIDEIVGESLRYRRAIRKMFTDHEGKKIKILSFPMIVEREVKGLIVLHTNRYLSRDEFKLINTLASNLASALKATELERLKRKALIQIDRNIEQFAILVDQIRNPLSVIYGLAEMEMDDKLAKIVTEQIDRILKIVEKLDRGWLESEEIRKFLWK</sequence>
<dbReference type="CDD" id="cd00130">
    <property type="entry name" value="PAS"/>
    <property type="match status" value="3"/>
</dbReference>
<dbReference type="RefSeq" id="WP_015591243.1">
    <property type="nucleotide sequence ID" value="NC_021169.1"/>
</dbReference>
<keyword evidence="3" id="KW-0597">Phosphoprotein</keyword>
<proteinExistence type="predicted"/>
<dbReference type="Pfam" id="PF00512">
    <property type="entry name" value="HisKA"/>
    <property type="match status" value="1"/>
</dbReference>
<dbReference type="InterPro" id="IPR029016">
    <property type="entry name" value="GAF-like_dom_sf"/>
</dbReference>
<dbReference type="SMART" id="SM00388">
    <property type="entry name" value="HisKA"/>
    <property type="match status" value="1"/>
</dbReference>
<dbReference type="PROSITE" id="PS50113">
    <property type="entry name" value="PAC"/>
    <property type="match status" value="3"/>
</dbReference>
<dbReference type="InterPro" id="IPR013656">
    <property type="entry name" value="PAS_4"/>
</dbReference>
<dbReference type="eggNOG" id="arCOG02330">
    <property type="taxonomic scope" value="Archaea"/>
</dbReference>
<feature type="domain" description="PAS" evidence="6">
    <location>
        <begin position="1"/>
        <end position="71"/>
    </location>
</feature>
<dbReference type="InterPro" id="IPR003661">
    <property type="entry name" value="HisK_dim/P_dom"/>
</dbReference>
<evidence type="ECO:0000313" key="8">
    <source>
        <dbReference type="EMBL" id="AGK61645.1"/>
    </source>
</evidence>
<evidence type="ECO:0000256" key="4">
    <source>
        <dbReference type="ARBA" id="ARBA00022679"/>
    </source>
</evidence>
<evidence type="ECO:0000313" key="9">
    <source>
        <dbReference type="Proteomes" id="UP000013307"/>
    </source>
</evidence>
<dbReference type="Gene3D" id="3.30.450.40">
    <property type="match status" value="1"/>
</dbReference>
<comment type="catalytic activity">
    <reaction evidence="1">
        <text>ATP + protein L-histidine = ADP + protein N-phospho-L-histidine.</text>
        <dbReference type="EC" id="2.7.13.3"/>
    </reaction>
</comment>
<dbReference type="SMART" id="SM00086">
    <property type="entry name" value="PAC"/>
    <property type="match status" value="3"/>
</dbReference>
<feature type="domain" description="PAC" evidence="7">
    <location>
        <begin position="317"/>
        <end position="368"/>
    </location>
</feature>
<dbReference type="EC" id="2.7.13.3" evidence="2"/>
<feature type="domain" description="PAS" evidence="6">
    <location>
        <begin position="245"/>
        <end position="315"/>
    </location>
</feature>
<protein>
    <recommendedName>
        <fullName evidence="2">histidine kinase</fullName>
        <ecNumber evidence="2">2.7.13.3</ecNumber>
    </recommendedName>
</protein>
<evidence type="ECO:0000256" key="5">
    <source>
        <dbReference type="ARBA" id="ARBA00022777"/>
    </source>
</evidence>
<dbReference type="Pfam" id="PF13426">
    <property type="entry name" value="PAS_9"/>
    <property type="match status" value="1"/>
</dbReference>
<dbReference type="Pfam" id="PF08447">
    <property type="entry name" value="PAS_3"/>
    <property type="match status" value="1"/>
</dbReference>
<dbReference type="PANTHER" id="PTHR43304">
    <property type="entry name" value="PHYTOCHROME-LIKE PROTEIN CPH1"/>
    <property type="match status" value="1"/>
</dbReference>
<evidence type="ECO:0000259" key="6">
    <source>
        <dbReference type="PROSITE" id="PS50112"/>
    </source>
</evidence>
<dbReference type="CDD" id="cd00082">
    <property type="entry name" value="HisKA"/>
    <property type="match status" value="1"/>
</dbReference>
<dbReference type="InterPro" id="IPR013655">
    <property type="entry name" value="PAS_fold_3"/>
</dbReference>
<keyword evidence="4" id="KW-0808">Transferase</keyword>
<dbReference type="InterPro" id="IPR052162">
    <property type="entry name" value="Sensor_kinase/Photoreceptor"/>
</dbReference>
<dbReference type="Gene3D" id="3.30.450.20">
    <property type="entry name" value="PAS domain"/>
    <property type="match status" value="4"/>
</dbReference>
<dbReference type="Proteomes" id="UP000013307">
    <property type="component" value="Chromosome"/>
</dbReference>
<dbReference type="SUPFAM" id="SSF55781">
    <property type="entry name" value="GAF domain-like"/>
    <property type="match status" value="1"/>
</dbReference>
<dbReference type="PANTHER" id="PTHR43304:SF1">
    <property type="entry name" value="PAC DOMAIN-CONTAINING PROTEIN"/>
    <property type="match status" value="1"/>
</dbReference>
<dbReference type="GeneID" id="15393307"/>
<evidence type="ECO:0000256" key="3">
    <source>
        <dbReference type="ARBA" id="ARBA00022553"/>
    </source>
</evidence>
<accession>N0BMY8</accession>
<evidence type="ECO:0000259" key="7">
    <source>
        <dbReference type="PROSITE" id="PS50113"/>
    </source>
</evidence>